<reference evidence="2 3" key="1">
    <citation type="journal article" date="2014" name="Genome Announc.">
        <title>Draft Genome Sequence of Fervidicella metallireducens Strain AeBT, an Iron-Reducing Thermoanaerobe from the Great Artesian Basin.</title>
        <authorList>
            <person name="Patel B.K."/>
        </authorList>
    </citation>
    <scope>NUCLEOTIDE SEQUENCE [LARGE SCALE GENOMIC DNA]</scope>
    <source>
        <strain evidence="2 3">AeB</strain>
    </source>
</reference>
<keyword evidence="3" id="KW-1185">Reference proteome</keyword>
<dbReference type="InterPro" id="IPR008969">
    <property type="entry name" value="CarboxyPept-like_regulatory"/>
</dbReference>
<dbReference type="SUPFAM" id="SSF49464">
    <property type="entry name" value="Carboxypeptidase regulatory domain-like"/>
    <property type="match status" value="1"/>
</dbReference>
<dbReference type="Proteomes" id="UP000019681">
    <property type="component" value="Unassembled WGS sequence"/>
</dbReference>
<organism evidence="2 3">
    <name type="scientific">Fervidicella metallireducens AeB</name>
    <dbReference type="NCBI Taxonomy" id="1403537"/>
    <lineage>
        <taxon>Bacteria</taxon>
        <taxon>Bacillati</taxon>
        <taxon>Bacillota</taxon>
        <taxon>Clostridia</taxon>
        <taxon>Eubacteriales</taxon>
        <taxon>Clostridiaceae</taxon>
        <taxon>Fervidicella</taxon>
    </lineage>
</organism>
<evidence type="ECO:0000259" key="1">
    <source>
        <dbReference type="Pfam" id="PF01345"/>
    </source>
</evidence>
<proteinExistence type="predicted"/>
<comment type="caution">
    <text evidence="2">The sequence shown here is derived from an EMBL/GenBank/DDBJ whole genome shotgun (WGS) entry which is preliminary data.</text>
</comment>
<dbReference type="EMBL" id="AZQP01000004">
    <property type="protein sequence ID" value="EYE89487.1"/>
    <property type="molecule type" value="Genomic_DNA"/>
</dbReference>
<dbReference type="RefSeq" id="WP_035377762.1">
    <property type="nucleotide sequence ID" value="NZ_AZQP01000004.1"/>
</dbReference>
<evidence type="ECO:0000313" key="2">
    <source>
        <dbReference type="EMBL" id="EYE89487.1"/>
    </source>
</evidence>
<dbReference type="AlphaFoldDB" id="A0A017RXT8"/>
<name>A0A017RXT8_9CLOT</name>
<dbReference type="OrthoDB" id="176752at2"/>
<feature type="domain" description="DUF11" evidence="1">
    <location>
        <begin position="227"/>
        <end position="320"/>
    </location>
</feature>
<dbReference type="Gene3D" id="2.60.40.1120">
    <property type="entry name" value="Carboxypeptidase-like, regulatory domain"/>
    <property type="match status" value="1"/>
</dbReference>
<dbReference type="Gene3D" id="2.60.40.1170">
    <property type="entry name" value="Mu homology domain, subdomain B"/>
    <property type="match status" value="1"/>
</dbReference>
<evidence type="ECO:0000313" key="3">
    <source>
        <dbReference type="Proteomes" id="UP000019681"/>
    </source>
</evidence>
<dbReference type="STRING" id="1403537.Q428_02280"/>
<dbReference type="InterPro" id="IPR001434">
    <property type="entry name" value="OmcB-like_DUF11"/>
</dbReference>
<protein>
    <recommendedName>
        <fullName evidence="1">DUF11 domain-containing protein</fullName>
    </recommendedName>
</protein>
<dbReference type="Pfam" id="PF01345">
    <property type="entry name" value="DUF11"/>
    <property type="match status" value="1"/>
</dbReference>
<accession>A0A017RXT8</accession>
<sequence>MFPVNPNDWITYITTALPRNEHPCWVDIVGDLTRNAAFYYPAISPNPSEIAFRMRLNGDPIKVNPNSYELKEFVWGVQIVNNFNQLLFTIRVNASGSNYRLQVIKETAPSSITYDVPFSLNYPPLSSDIVRVVDAGKYFACGNPENLDEDYFLDFRVPNNSTVFPGFDFSSSTYKLCYFTSTQPNVVNKEYICGSLFNPPIGEPVLCVKKEIVSGPDSICLDDIDSWTLRITVENCGTVAVNNIILTDVLNNNINFLTPVTLVPSLGPSYDSNTRTITWNIGTLNPGEKQLLDISFTAQLAVCGHLILNTGNVKYQNGPDDGIPFQDEGVLSLAEDELQVTKEIIGPDPVENCEIETWTLRIKAENTNVCDITEVLIVDEINCNFNFETPIVYNASNGLVILHDKKIIWSLDLLYGNSFETLDLTFSGFFDNSGHQIFNKGKASAFCIEEFDFSDEGIEVIPSILPENIEVTGQIKECGTGQLLTGVLVTVYDSSCKEILSQSFDENYTLYLKPGTYTIKFTKAGYYTKFLNVIINSDGDIVHDIHMNKKVLCYSQGSSNTNLDILAGIVKYKIDADIIFSNAVCLYTDAVIECLTDVIDSVKCKVICNSKLLVTLLMEKDIIYKLNEEKNFKYFTDEIKLCYPLEINIVNTDFKYDVNIADVSFCKDGNIVENMALIKFKAHFVDNQDICINTK</sequence>
<gene>
    <name evidence="2" type="ORF">Q428_02280</name>
</gene>